<evidence type="ECO:0000256" key="3">
    <source>
        <dbReference type="ARBA" id="ARBA00016937"/>
    </source>
</evidence>
<dbReference type="AlphaFoldDB" id="A0A2I2F9M3"/>
<evidence type="ECO:0000256" key="1">
    <source>
        <dbReference type="ARBA" id="ARBA00004123"/>
    </source>
</evidence>
<proteinExistence type="inferred from homology"/>
<protein>
    <recommendedName>
        <fullName evidence="3">RNA exonuclease 4</fullName>
    </recommendedName>
</protein>
<dbReference type="GO" id="GO:0000027">
    <property type="term" value="P:ribosomal large subunit assembly"/>
    <property type="evidence" value="ECO:0007669"/>
    <property type="project" value="TreeGrafter"/>
</dbReference>
<accession>A0A2I2F9M3</accession>
<feature type="compositionally biased region" description="Basic and acidic residues" evidence="10">
    <location>
        <begin position="98"/>
        <end position="110"/>
    </location>
</feature>
<feature type="compositionally biased region" description="Low complexity" evidence="10">
    <location>
        <begin position="86"/>
        <end position="97"/>
    </location>
</feature>
<dbReference type="SMART" id="SM00479">
    <property type="entry name" value="EXOIII"/>
    <property type="match status" value="1"/>
</dbReference>
<evidence type="ECO:0000313" key="13">
    <source>
        <dbReference type="Proteomes" id="UP000234585"/>
    </source>
</evidence>
<dbReference type="Proteomes" id="UP000234585">
    <property type="component" value="Unassembled WGS sequence"/>
</dbReference>
<dbReference type="RefSeq" id="XP_024671317.1">
    <property type="nucleotide sequence ID" value="XM_024812967.1"/>
</dbReference>
<keyword evidence="5" id="KW-0540">Nuclease</keyword>
<dbReference type="FunFam" id="3.30.420.10:FF:000007">
    <property type="entry name" value="Interferon-stimulated exonuclease gene 20"/>
    <property type="match status" value="1"/>
</dbReference>
<keyword evidence="6" id="KW-0378">Hydrolase</keyword>
<evidence type="ECO:0000259" key="11">
    <source>
        <dbReference type="SMART" id="SM00479"/>
    </source>
</evidence>
<dbReference type="GO" id="GO:0003676">
    <property type="term" value="F:nucleic acid binding"/>
    <property type="evidence" value="ECO:0007669"/>
    <property type="project" value="InterPro"/>
</dbReference>
<name>A0A2I2F9M3_ASPCN</name>
<dbReference type="InterPro" id="IPR013520">
    <property type="entry name" value="Ribonucl_H"/>
</dbReference>
<evidence type="ECO:0000256" key="9">
    <source>
        <dbReference type="ARBA" id="ARBA00025599"/>
    </source>
</evidence>
<dbReference type="InterPro" id="IPR012337">
    <property type="entry name" value="RNaseH-like_sf"/>
</dbReference>
<dbReference type="OrthoDB" id="8191639at2759"/>
<sequence>MDVKNLSSNWKKLQGSIKKESASSLSTKRKNPDSVDENGVVKKRKSESTAAKRTFDQTRITKKRKRMPENSSSQTDDGAKEAAGQSTSRRSSMSASRTETKTAKANEGRSKTAEIGKYIAMDCEMVGVGPNPDSASVLARVSIVNYNGEQIYDSFVRPKEMVTDWRTHVSGILPKHMVDARTLEHVQKEVTEILDGRILVGHALSNDLYALMLSHPKRDIRDTSKHVPYRKVAGGGSPRLKVLASEFLGLNIQDGAHSSVEDAKATMLLYRRDKDVFEREHAKKWPARVAVEKTADSEGDKKKKKKKKKTRKR</sequence>
<evidence type="ECO:0000256" key="2">
    <source>
        <dbReference type="ARBA" id="ARBA00010489"/>
    </source>
</evidence>
<dbReference type="GO" id="GO:0008408">
    <property type="term" value="F:3'-5' exonuclease activity"/>
    <property type="evidence" value="ECO:0007669"/>
    <property type="project" value="InterPro"/>
</dbReference>
<comment type="subcellular location">
    <subcellularLocation>
        <location evidence="1">Nucleus</location>
    </subcellularLocation>
</comment>
<evidence type="ECO:0000256" key="5">
    <source>
        <dbReference type="ARBA" id="ARBA00022722"/>
    </source>
</evidence>
<dbReference type="InterPro" id="IPR036397">
    <property type="entry name" value="RNaseH_sf"/>
</dbReference>
<dbReference type="Pfam" id="PF00929">
    <property type="entry name" value="RNase_T"/>
    <property type="match status" value="1"/>
</dbReference>
<feature type="region of interest" description="Disordered" evidence="10">
    <location>
        <begin position="1"/>
        <end position="110"/>
    </location>
</feature>
<feature type="domain" description="Exonuclease" evidence="11">
    <location>
        <begin position="117"/>
        <end position="279"/>
    </location>
</feature>
<gene>
    <name evidence="12" type="ORF">BDW47DRAFT_107267</name>
</gene>
<reference evidence="12 13" key="1">
    <citation type="submission" date="2017-12" db="EMBL/GenBank/DDBJ databases">
        <authorList>
            <consortium name="DOE Joint Genome Institute"/>
            <person name="Haridas S."/>
            <person name="Kjaerbolling I."/>
            <person name="Vesth T.C."/>
            <person name="Frisvad J.C."/>
            <person name="Nybo J.L."/>
            <person name="Theobald S."/>
            <person name="Kuo A."/>
            <person name="Bowyer P."/>
            <person name="Matsuda Y."/>
            <person name="Mondo S."/>
            <person name="Lyhne E.K."/>
            <person name="Kogle M.E."/>
            <person name="Clum A."/>
            <person name="Lipzen A."/>
            <person name="Salamov A."/>
            <person name="Ngan C.Y."/>
            <person name="Daum C."/>
            <person name="Chiniquy J."/>
            <person name="Barry K."/>
            <person name="LaButti K."/>
            <person name="Simmons B.A."/>
            <person name="Magnuson J.K."/>
            <person name="Mortensen U.H."/>
            <person name="Larsen T.O."/>
            <person name="Grigoriev I.V."/>
            <person name="Baker S.E."/>
            <person name="Andersen M.R."/>
            <person name="Nordberg H.P."/>
            <person name="Cantor M.N."/>
            <person name="Hua S.X."/>
        </authorList>
    </citation>
    <scope>NUCLEOTIDE SEQUENCE [LARGE SCALE GENOMIC DNA]</scope>
    <source>
        <strain evidence="12 13">CBS 102.13</strain>
    </source>
</reference>
<comment type="similarity">
    <text evidence="2">Belongs to the REXO4 family.</text>
</comment>
<keyword evidence="13" id="KW-1185">Reference proteome</keyword>
<dbReference type="GO" id="GO:0005634">
    <property type="term" value="C:nucleus"/>
    <property type="evidence" value="ECO:0007669"/>
    <property type="project" value="UniProtKB-SubCell"/>
</dbReference>
<comment type="function">
    <text evidence="9">Exoribonuclease involved in ribosome biosynthesis. Involved in the processing of ITS1, the internal transcribed spacer localized between the 18S and 5.8S rRNAs.</text>
</comment>
<dbReference type="Gene3D" id="3.30.420.10">
    <property type="entry name" value="Ribonuclease H-like superfamily/Ribonuclease H"/>
    <property type="match status" value="1"/>
</dbReference>
<feature type="compositionally biased region" description="Polar residues" evidence="10">
    <location>
        <begin position="1"/>
        <end position="11"/>
    </location>
</feature>
<dbReference type="InterPro" id="IPR047021">
    <property type="entry name" value="REXO1/3/4-like"/>
</dbReference>
<feature type="compositionally biased region" description="Basic and acidic residues" evidence="10">
    <location>
        <begin position="290"/>
        <end position="301"/>
    </location>
</feature>
<evidence type="ECO:0000313" key="12">
    <source>
        <dbReference type="EMBL" id="PLB37305.1"/>
    </source>
</evidence>
<evidence type="ECO:0000256" key="4">
    <source>
        <dbReference type="ARBA" id="ARBA00022552"/>
    </source>
</evidence>
<feature type="region of interest" description="Disordered" evidence="10">
    <location>
        <begin position="285"/>
        <end position="313"/>
    </location>
</feature>
<keyword evidence="7" id="KW-0269">Exonuclease</keyword>
<dbReference type="CDD" id="cd06144">
    <property type="entry name" value="REX4_like"/>
    <property type="match status" value="1"/>
</dbReference>
<keyword evidence="8" id="KW-0539">Nucleus</keyword>
<dbReference type="GO" id="GO:0006364">
    <property type="term" value="P:rRNA processing"/>
    <property type="evidence" value="ECO:0007669"/>
    <property type="project" value="UniProtKB-KW"/>
</dbReference>
<evidence type="ECO:0000256" key="8">
    <source>
        <dbReference type="ARBA" id="ARBA00023242"/>
    </source>
</evidence>
<dbReference type="InterPro" id="IPR037431">
    <property type="entry name" value="REX4_DEDDh_dom"/>
</dbReference>
<dbReference type="STRING" id="41067.A0A2I2F9M3"/>
<dbReference type="EMBL" id="KZ559144">
    <property type="protein sequence ID" value="PLB37305.1"/>
    <property type="molecule type" value="Genomic_DNA"/>
</dbReference>
<keyword evidence="4" id="KW-0698">rRNA processing</keyword>
<dbReference type="PANTHER" id="PTHR12801:SF45">
    <property type="entry name" value="RNA EXONUCLEASE 4"/>
    <property type="match status" value="1"/>
</dbReference>
<evidence type="ECO:0000256" key="10">
    <source>
        <dbReference type="SAM" id="MobiDB-lite"/>
    </source>
</evidence>
<feature type="compositionally biased region" description="Basic residues" evidence="10">
    <location>
        <begin position="302"/>
        <end position="313"/>
    </location>
</feature>
<evidence type="ECO:0000256" key="7">
    <source>
        <dbReference type="ARBA" id="ARBA00022839"/>
    </source>
</evidence>
<dbReference type="SUPFAM" id="SSF53098">
    <property type="entry name" value="Ribonuclease H-like"/>
    <property type="match status" value="1"/>
</dbReference>
<evidence type="ECO:0000256" key="6">
    <source>
        <dbReference type="ARBA" id="ARBA00022801"/>
    </source>
</evidence>
<organism evidence="12 13">
    <name type="scientific">Aspergillus candidus</name>
    <dbReference type="NCBI Taxonomy" id="41067"/>
    <lineage>
        <taxon>Eukaryota</taxon>
        <taxon>Fungi</taxon>
        <taxon>Dikarya</taxon>
        <taxon>Ascomycota</taxon>
        <taxon>Pezizomycotina</taxon>
        <taxon>Eurotiomycetes</taxon>
        <taxon>Eurotiomycetidae</taxon>
        <taxon>Eurotiales</taxon>
        <taxon>Aspergillaceae</taxon>
        <taxon>Aspergillus</taxon>
        <taxon>Aspergillus subgen. Circumdati</taxon>
    </lineage>
</organism>
<dbReference type="PANTHER" id="PTHR12801">
    <property type="entry name" value="RNA EXONUCLEASE REXO1 / RECO3 FAMILY MEMBER-RELATED"/>
    <property type="match status" value="1"/>
</dbReference>
<dbReference type="GeneID" id="36520127"/>